<dbReference type="Proteomes" id="UP000558113">
    <property type="component" value="Unassembled WGS sequence"/>
</dbReference>
<dbReference type="GO" id="GO:0005737">
    <property type="term" value="C:cytoplasm"/>
    <property type="evidence" value="ECO:0007669"/>
    <property type="project" value="TreeGrafter"/>
</dbReference>
<dbReference type="Gene3D" id="3.40.50.1240">
    <property type="entry name" value="Phosphoglycerate mutase-like"/>
    <property type="match status" value="1"/>
</dbReference>
<evidence type="ECO:0000313" key="2">
    <source>
        <dbReference type="Proteomes" id="UP000558113"/>
    </source>
</evidence>
<keyword evidence="2" id="KW-1185">Reference proteome</keyword>
<dbReference type="InterPro" id="IPR013078">
    <property type="entry name" value="His_Pase_superF_clade-1"/>
</dbReference>
<gene>
    <name evidence="1" type="ORF">GT003_11225</name>
</gene>
<organism evidence="1 2">
    <name type="scientific">Paenibacillus sacheonensis</name>
    <dbReference type="NCBI Taxonomy" id="742054"/>
    <lineage>
        <taxon>Bacteria</taxon>
        <taxon>Bacillati</taxon>
        <taxon>Bacillota</taxon>
        <taxon>Bacilli</taxon>
        <taxon>Bacillales</taxon>
        <taxon>Paenibacillaceae</taxon>
        <taxon>Paenibacillus</taxon>
    </lineage>
</organism>
<reference evidence="1 2" key="1">
    <citation type="submission" date="2020-01" db="EMBL/GenBank/DDBJ databases">
        <title>Paenibacillus soybeanensis sp. nov. isolated from the nodules of soybean (Glycine max(L.) Merr).</title>
        <authorList>
            <person name="Wang H."/>
        </authorList>
    </citation>
    <scope>NUCLEOTIDE SEQUENCE [LARGE SCALE GENOMIC DNA]</scope>
    <source>
        <strain evidence="1 2">DSM 23054</strain>
    </source>
</reference>
<dbReference type="GO" id="GO:0016791">
    <property type="term" value="F:phosphatase activity"/>
    <property type="evidence" value="ECO:0007669"/>
    <property type="project" value="TreeGrafter"/>
</dbReference>
<dbReference type="RefSeq" id="WP_161697563.1">
    <property type="nucleotide sequence ID" value="NZ_JAAAMU010000005.1"/>
</dbReference>
<proteinExistence type="predicted"/>
<protein>
    <submittedName>
        <fullName evidence="1">Histidine phosphatase family protein</fullName>
    </submittedName>
</protein>
<dbReference type="InterPro" id="IPR050275">
    <property type="entry name" value="PGM_Phosphatase"/>
</dbReference>
<accession>A0A7X4YNH0</accession>
<sequence>MKTIYLIRHCKAQGQEPDATLTLEGHAQAEAITEFLMDKDIEWIISSPYLRAIHSIEPFSRLSRIPINVDPRLSERVLSSEGMADWMDKLKASFEDIDLNLPGGESSAEAADRGVEVIREIAESSANPIVVVTHGNLLSLIINHFKKEFGFNEWKGMTNPDVFELLMEKDKFQISRIWK</sequence>
<dbReference type="PANTHER" id="PTHR48100">
    <property type="entry name" value="BROAD-SPECIFICITY PHOSPHATASE YOR283W-RELATED"/>
    <property type="match status" value="1"/>
</dbReference>
<comment type="caution">
    <text evidence="1">The sequence shown here is derived from an EMBL/GenBank/DDBJ whole genome shotgun (WGS) entry which is preliminary data.</text>
</comment>
<dbReference type="CDD" id="cd07067">
    <property type="entry name" value="HP_PGM_like"/>
    <property type="match status" value="1"/>
</dbReference>
<dbReference type="OrthoDB" id="512570at2"/>
<dbReference type="InterPro" id="IPR029033">
    <property type="entry name" value="His_PPase_superfam"/>
</dbReference>
<evidence type="ECO:0000313" key="1">
    <source>
        <dbReference type="EMBL" id="NBC69565.1"/>
    </source>
</evidence>
<dbReference type="EMBL" id="JAAAMU010000005">
    <property type="protein sequence ID" value="NBC69565.1"/>
    <property type="molecule type" value="Genomic_DNA"/>
</dbReference>
<dbReference type="Pfam" id="PF00300">
    <property type="entry name" value="His_Phos_1"/>
    <property type="match status" value="1"/>
</dbReference>
<dbReference type="AlphaFoldDB" id="A0A7X4YNH0"/>
<dbReference type="SMART" id="SM00855">
    <property type="entry name" value="PGAM"/>
    <property type="match status" value="1"/>
</dbReference>
<name>A0A7X4YNH0_9BACL</name>
<dbReference type="SUPFAM" id="SSF53254">
    <property type="entry name" value="Phosphoglycerate mutase-like"/>
    <property type="match status" value="1"/>
</dbReference>
<dbReference type="PANTHER" id="PTHR48100:SF1">
    <property type="entry name" value="HISTIDINE PHOSPHATASE FAMILY PROTEIN-RELATED"/>
    <property type="match status" value="1"/>
</dbReference>